<dbReference type="Proteomes" id="UP000243723">
    <property type="component" value="Unassembled WGS sequence"/>
</dbReference>
<name>A0A2P7YN02_9PEZI</name>
<evidence type="ECO:0000313" key="1">
    <source>
        <dbReference type="EMBL" id="PSK37330.1"/>
    </source>
</evidence>
<dbReference type="AlphaFoldDB" id="A0A2P7YN02"/>
<keyword evidence="2" id="KW-1185">Reference proteome</keyword>
<organism evidence="1 2">
    <name type="scientific">Elsinoe australis</name>
    <dbReference type="NCBI Taxonomy" id="40998"/>
    <lineage>
        <taxon>Eukaryota</taxon>
        <taxon>Fungi</taxon>
        <taxon>Dikarya</taxon>
        <taxon>Ascomycota</taxon>
        <taxon>Pezizomycotina</taxon>
        <taxon>Dothideomycetes</taxon>
        <taxon>Dothideomycetidae</taxon>
        <taxon>Myriangiales</taxon>
        <taxon>Elsinoaceae</taxon>
        <taxon>Elsinoe</taxon>
    </lineage>
</organism>
<dbReference type="EMBL" id="NHZQ01000412">
    <property type="protein sequence ID" value="PSK37330.1"/>
    <property type="molecule type" value="Genomic_DNA"/>
</dbReference>
<protein>
    <submittedName>
        <fullName evidence="1">Glucose-6-phosphate dehydrogenase</fullName>
    </submittedName>
</protein>
<accession>A0A2P7YN02</accession>
<reference evidence="1 2" key="1">
    <citation type="submission" date="2017-05" db="EMBL/GenBank/DDBJ databases">
        <title>Draft genome sequence of Elsinoe australis.</title>
        <authorList>
            <person name="Cheng Q."/>
        </authorList>
    </citation>
    <scope>NUCLEOTIDE SEQUENCE [LARGE SCALE GENOMIC DNA]</scope>
    <source>
        <strain evidence="1 2">NL1</strain>
    </source>
</reference>
<comment type="caution">
    <text evidence="1">The sequence shown here is derived from an EMBL/GenBank/DDBJ whole genome shotgun (WGS) entry which is preliminary data.</text>
</comment>
<sequence>MSDIEQLPIEVANPVTFCRWWNAPGSSHEQGYHVLYRINDNESSCCDYFHSDQVLHHLIYTDDDHFHQYHEDYDDYHNHTANLLFQCCPINGIRYLCHSLLLGSLIHCYTYNDPDLLFYSDCYYDHTRDYISKYNHGCIRVRKHYHHHSLHINRCANRNFVCRRGSQPAWRIGRSYGDKETRRSADYPSISYQPASQLRNKRLLLLDWIRRSSRRNSDEYVESAGQYCNLRSQSRSAGVVISTSTLSTTTTSTETITITSTDTTYLPNPTTTFTVTSIDYTDSAILGPSITKSAAVSSTVILNGGFSKAKYYSTTTYRLQPNLVNIAGSSVLDTCQ</sequence>
<proteinExistence type="predicted"/>
<evidence type="ECO:0000313" key="2">
    <source>
        <dbReference type="Proteomes" id="UP000243723"/>
    </source>
</evidence>
<gene>
    <name evidence="1" type="ORF">B9Z65_2072</name>
</gene>